<dbReference type="OMA" id="KIWSKAV"/>
<comment type="caution">
    <text evidence="1">The sequence shown here is derived from an EMBL/GenBank/DDBJ whole genome shotgun (WGS) entry which is preliminary data.</text>
</comment>
<evidence type="ECO:0000313" key="2">
    <source>
        <dbReference type="Proteomes" id="UP000287033"/>
    </source>
</evidence>
<dbReference type="EMBL" id="BEZZ01000261">
    <property type="protein sequence ID" value="GCC29640.1"/>
    <property type="molecule type" value="Genomic_DNA"/>
</dbReference>
<keyword evidence="2" id="KW-1185">Reference proteome</keyword>
<organism evidence="1 2">
    <name type="scientific">Chiloscyllium punctatum</name>
    <name type="common">Brownbanded bambooshark</name>
    <name type="synonym">Hemiscyllium punctatum</name>
    <dbReference type="NCBI Taxonomy" id="137246"/>
    <lineage>
        <taxon>Eukaryota</taxon>
        <taxon>Metazoa</taxon>
        <taxon>Chordata</taxon>
        <taxon>Craniata</taxon>
        <taxon>Vertebrata</taxon>
        <taxon>Chondrichthyes</taxon>
        <taxon>Elasmobranchii</taxon>
        <taxon>Galeomorphii</taxon>
        <taxon>Galeoidea</taxon>
        <taxon>Orectolobiformes</taxon>
        <taxon>Hemiscylliidae</taxon>
        <taxon>Chiloscyllium</taxon>
    </lineage>
</organism>
<evidence type="ECO:0008006" key="3">
    <source>
        <dbReference type="Google" id="ProtNLM"/>
    </source>
</evidence>
<evidence type="ECO:0000313" key="1">
    <source>
        <dbReference type="EMBL" id="GCC29640.1"/>
    </source>
</evidence>
<name>A0A401SH19_CHIPU</name>
<proteinExistence type="predicted"/>
<dbReference type="OrthoDB" id="125347at2759"/>
<dbReference type="Proteomes" id="UP000287033">
    <property type="component" value="Unassembled WGS sequence"/>
</dbReference>
<gene>
    <name evidence="1" type="ORF">chiPu_0008083</name>
</gene>
<accession>A0A401SH19</accession>
<reference evidence="1 2" key="1">
    <citation type="journal article" date="2018" name="Nat. Ecol. Evol.">
        <title>Shark genomes provide insights into elasmobranch evolution and the origin of vertebrates.</title>
        <authorList>
            <person name="Hara Y"/>
            <person name="Yamaguchi K"/>
            <person name="Onimaru K"/>
            <person name="Kadota M"/>
            <person name="Koyanagi M"/>
            <person name="Keeley SD"/>
            <person name="Tatsumi K"/>
            <person name="Tanaka K"/>
            <person name="Motone F"/>
            <person name="Kageyama Y"/>
            <person name="Nozu R"/>
            <person name="Adachi N"/>
            <person name="Nishimura O"/>
            <person name="Nakagawa R"/>
            <person name="Tanegashima C"/>
            <person name="Kiyatake I"/>
            <person name="Matsumoto R"/>
            <person name="Murakumo K"/>
            <person name="Nishida K"/>
            <person name="Terakita A"/>
            <person name="Kuratani S"/>
            <person name="Sato K"/>
            <person name="Hyodo S Kuraku.S."/>
        </authorList>
    </citation>
    <scope>NUCLEOTIDE SEQUENCE [LARGE SCALE GENOMIC DNA]</scope>
</reference>
<dbReference type="AlphaFoldDB" id="A0A401SH19"/>
<dbReference type="STRING" id="137246.A0A401SH19"/>
<sequence>MDQGIIASFKAYYLRRTFSQTVKATQDDAMTLKEFWRNYKNIADSWEEVKKTNMKRVWNKLCPQFADGFKEFTTEDIAEARLTVVDIGNNQLQLDINEDDALDLFAFHVKELTNEDLMELEQQHLRKNTET</sequence>
<protein>
    <recommendedName>
        <fullName evidence="3">DDE-1 domain-containing protein</fullName>
    </recommendedName>
</protein>